<feature type="transmembrane region" description="Helical" evidence="1">
    <location>
        <begin position="126"/>
        <end position="147"/>
    </location>
</feature>
<name>A0ABV2KDY1_SPOPS</name>
<accession>A0ABV2KDY1</accession>
<keyword evidence="1" id="KW-0812">Transmembrane</keyword>
<feature type="transmembrane region" description="Helical" evidence="1">
    <location>
        <begin position="84"/>
        <end position="106"/>
    </location>
</feature>
<evidence type="ECO:0000313" key="2">
    <source>
        <dbReference type="EMBL" id="MET3659295.1"/>
    </source>
</evidence>
<evidence type="ECO:0000256" key="1">
    <source>
        <dbReference type="SAM" id="Phobius"/>
    </source>
</evidence>
<feature type="transmembrane region" description="Helical" evidence="1">
    <location>
        <begin position="167"/>
        <end position="187"/>
    </location>
</feature>
<dbReference type="EMBL" id="JBEPME010000009">
    <property type="protein sequence ID" value="MET3659295.1"/>
    <property type="molecule type" value="Genomic_DNA"/>
</dbReference>
<proteinExistence type="predicted"/>
<gene>
    <name evidence="2" type="ORF">ABIC55_004434</name>
</gene>
<keyword evidence="3" id="KW-1185">Reference proteome</keyword>
<keyword evidence="1" id="KW-0472">Membrane</keyword>
<dbReference type="RefSeq" id="WP_354314779.1">
    <property type="nucleotide sequence ID" value="NZ_JBEPME010000009.1"/>
</dbReference>
<comment type="caution">
    <text evidence="2">The sequence shown here is derived from an EMBL/GenBank/DDBJ whole genome shotgun (WGS) entry which is preliminary data.</text>
</comment>
<keyword evidence="1" id="KW-1133">Transmembrane helix</keyword>
<organism evidence="2 3">
    <name type="scientific">Sporosarcina psychrophila</name>
    <name type="common">Bacillus psychrophilus</name>
    <dbReference type="NCBI Taxonomy" id="1476"/>
    <lineage>
        <taxon>Bacteria</taxon>
        <taxon>Bacillati</taxon>
        <taxon>Bacillota</taxon>
        <taxon>Bacilli</taxon>
        <taxon>Bacillales</taxon>
        <taxon>Caryophanaceae</taxon>
        <taxon>Sporosarcina</taxon>
    </lineage>
</organism>
<dbReference type="Proteomes" id="UP001549104">
    <property type="component" value="Unassembled WGS sequence"/>
</dbReference>
<evidence type="ECO:0000313" key="3">
    <source>
        <dbReference type="Proteomes" id="UP001549104"/>
    </source>
</evidence>
<sequence length="191" mass="22486">MKWRYVNLVRVDYASPFNDCNEYVQFINETERYILEGDRGMRILFTISIFISGLITAFGFFFAHRLTVPFDPANDLLGGGNGNAALFFVMAPGPVIFYFYFSLIFVFEKLHKILSLTKQKWFKYSYLIVFIIIGVITFYRATIYRNYINTNHPYMEVGLLSQFSNNIFFNIWTFVALLSFIGFISFWTKKK</sequence>
<reference evidence="2 3" key="1">
    <citation type="submission" date="2024-06" db="EMBL/GenBank/DDBJ databases">
        <title>Sorghum-associated microbial communities from plants grown in Nebraska, USA.</title>
        <authorList>
            <person name="Schachtman D."/>
        </authorList>
    </citation>
    <scope>NUCLEOTIDE SEQUENCE [LARGE SCALE GENOMIC DNA]</scope>
    <source>
        <strain evidence="2 3">1288</strain>
    </source>
</reference>
<protein>
    <submittedName>
        <fullName evidence="2">Magnesium-transporting ATPase (P-type)</fullName>
    </submittedName>
</protein>
<feature type="transmembrane region" description="Helical" evidence="1">
    <location>
        <begin position="43"/>
        <end position="64"/>
    </location>
</feature>